<sequence length="1753" mass="195633">MTQLSTNIQFQQSPIKEEMDRFAAENPDLMSGGTTIGVSPMKEEMDRFSRENPELRDVRPMVFGGESPMAGREAELGERPKQTQEYMDWLEKKWPSKFPGGQFVGSTLYETLTSWSGTARRFAGFAGVPGQAKQAQKYYEALQDMDRAYGIVSGAGPITRGAKAGTMSMADIMLGGGIAGKAAKSIGLGAQAVGRATTSGIMGTFAAKSYSDWFGDGKARGFSDADSHVMGAIGASIETIPSLAVGFATKRWGIEAGIAPLKQSIIDALSQNSAKGIQRALLVIKGGTKQFMHELPPEAFEEWTTSALGFAIHKYGLEDPELQGENWKKAFSEEIQITTVATVFALAGGTGFRTAFQDFVDNPSRTTRDKLKEFTPTLEKMGFKLDTEQGRRDAADAMAKYLPLIEEMSKKSGTLKKGVSERAASTAPLTKEDIEGAEIGAAKTEAQKRYGIEAETAEELVEKVNQIEQHLATAAERNNIPQDALREQAAIRQEVLQDVNDTMQQMVELLNVKNSAAIDEIIDSEEAFANASKKISTWAELAGRSPDAEQVLNDLKAWFLERRDAPTAPLSRENIDAAADGYVSFREATEEFDPEGAQTLYDRPQAAFRDRPEPLPGPAPQQVQTRPQGPQELQREAPADVLEASAGNVPQDELHRISRLKGIQNPELFWMASELMGVQPKLGSRMGVSRGMVKFGPTSGETQGRKVPAMFINPKTAANPLQLAYTLGHEIGHIVDWLPLGFIPRGNMGQKILKIHARMKDLHKDIAKMLQDMSREIKDELIELSEWWKPYEKEFAPASYVRERRSNAELFADAVSVMLNTPGELEARAPKFFHALTTAMDKHPEFKEAYLTLQEMVNGTPEELAAFRTEQIKDMFQAAKETWRWNYNEQRERREQLTESVGTYLWMTLNDRLNPARVRGRKLEAKGYRWKNGIKTEQLLDQFYMVKNISAAVTGKIQQDIVEPLLDAGVNLDAVGEYLFLRKVITIRGDKPSPRAFDPTTAAPQMDALRARLGDAAFAELENKMLQMHREIMLPLVQEAYENGLISDKVWKETVLPNVDNYAAFVVAHHLHSDKLSGNLMADEVGTFSDVINPLIGTMLKMTAIKTATMYNQLKARTIQDANALSEILGTPPEFRDAKLNKDGKPMVERMQGEELFKYMENGKVKAEWGPKALVDMFKTHDIGYLQTVGRFMNATLFYPFRLAWIIASPLFLAGNIFMDPARMFTNMPAVASKLRADAKRQMSSAGISAEEAGQQTKDMQITWGQIFGTLFSTESAKQAHARASGRLTPELLQMQSEGALQAPWSDLGKERDPDIILWENQFSKQGITVNEAKTTGAKFANALKRSLELTGVSTLYGGLKYAADWSETWTKYSGWSLMRKMSTTDVKTGKTSPVFKPEEIAWSINNYVGTPNYTKRGHATQLTDGILPLLNVRLNGLTADLKLATDKDSAYTWWTRFAVMSIPVVTSYMLKSGLLGDGALKEKFGAINEYVLKAYHVLPLCSGEDGKVDYISIPKAPTEALISSMVWSMVDWSKNRDEKGFNEITKTISDGFVPSVNPALDIAGKHAQWAMGINAYDGFDGRTIATDTQWKAGGWHRYTPVLNYTIDKFGTMTAAVRPFSDRMTGRRSRTISETAFKLTGIARLLRTADPNITPEMWDSINNLSQEEARFSLSLPQSARDLTLDRFKLSRLKKSGENLTTKQMHRLRELDHWYNRTYMPYTRNIRSAEKRKNVEQMERWRKELDRRSEKIAE</sequence>
<proteinExistence type="predicted"/>
<feature type="region of interest" description="Disordered" evidence="1">
    <location>
        <begin position="60"/>
        <end position="80"/>
    </location>
</feature>
<accession>A0A6M3K7M9</accession>
<evidence type="ECO:0000313" key="2">
    <source>
        <dbReference type="EMBL" id="QJA77765.1"/>
    </source>
</evidence>
<gene>
    <name evidence="2" type="ORF">MM415A01224_0004</name>
</gene>
<dbReference type="EMBL" id="MT142301">
    <property type="protein sequence ID" value="QJA77765.1"/>
    <property type="molecule type" value="Genomic_DNA"/>
</dbReference>
<name>A0A6M3K7M9_9ZZZZ</name>
<feature type="region of interest" description="Disordered" evidence="1">
    <location>
        <begin position="608"/>
        <end position="635"/>
    </location>
</feature>
<reference evidence="2" key="1">
    <citation type="submission" date="2020-03" db="EMBL/GenBank/DDBJ databases">
        <title>The deep terrestrial virosphere.</title>
        <authorList>
            <person name="Holmfeldt K."/>
            <person name="Nilsson E."/>
            <person name="Simone D."/>
            <person name="Lopez-Fernandez M."/>
            <person name="Wu X."/>
            <person name="de Brujin I."/>
            <person name="Lundin D."/>
            <person name="Andersson A."/>
            <person name="Bertilsson S."/>
            <person name="Dopson M."/>
        </authorList>
    </citation>
    <scope>NUCLEOTIDE SEQUENCE</scope>
    <source>
        <strain evidence="2">MM415A01224</strain>
    </source>
</reference>
<organism evidence="2">
    <name type="scientific">viral metagenome</name>
    <dbReference type="NCBI Taxonomy" id="1070528"/>
    <lineage>
        <taxon>unclassified sequences</taxon>
        <taxon>metagenomes</taxon>
        <taxon>organismal metagenomes</taxon>
    </lineage>
</organism>
<evidence type="ECO:0000256" key="1">
    <source>
        <dbReference type="SAM" id="MobiDB-lite"/>
    </source>
</evidence>
<protein>
    <submittedName>
        <fullName evidence="2">Uncharacterized protein</fullName>
    </submittedName>
</protein>